<protein>
    <recommendedName>
        <fullName evidence="4">Cell wall galactomannoprotein</fullName>
    </recommendedName>
</protein>
<reference evidence="2" key="1">
    <citation type="journal article" date="2023" name="Mol. Phylogenet. Evol.">
        <title>Genome-scale phylogeny and comparative genomics of the fungal order Sordariales.</title>
        <authorList>
            <person name="Hensen N."/>
            <person name="Bonometti L."/>
            <person name="Westerberg I."/>
            <person name="Brannstrom I.O."/>
            <person name="Guillou S."/>
            <person name="Cros-Aarteil S."/>
            <person name="Calhoun S."/>
            <person name="Haridas S."/>
            <person name="Kuo A."/>
            <person name="Mondo S."/>
            <person name="Pangilinan J."/>
            <person name="Riley R."/>
            <person name="LaButti K."/>
            <person name="Andreopoulos B."/>
            <person name="Lipzen A."/>
            <person name="Chen C."/>
            <person name="Yan M."/>
            <person name="Daum C."/>
            <person name="Ng V."/>
            <person name="Clum A."/>
            <person name="Steindorff A."/>
            <person name="Ohm R.A."/>
            <person name="Martin F."/>
            <person name="Silar P."/>
            <person name="Natvig D.O."/>
            <person name="Lalanne C."/>
            <person name="Gautier V."/>
            <person name="Ament-Velasquez S.L."/>
            <person name="Kruys A."/>
            <person name="Hutchinson M.I."/>
            <person name="Powell A.J."/>
            <person name="Barry K."/>
            <person name="Miller A.N."/>
            <person name="Grigoriev I.V."/>
            <person name="Debuchy R."/>
            <person name="Gladieux P."/>
            <person name="Hiltunen Thoren M."/>
            <person name="Johannesson H."/>
        </authorList>
    </citation>
    <scope>NUCLEOTIDE SEQUENCE</scope>
    <source>
        <strain evidence="2">PSN324</strain>
    </source>
</reference>
<evidence type="ECO:0008006" key="4">
    <source>
        <dbReference type="Google" id="ProtNLM"/>
    </source>
</evidence>
<accession>A0AAV9HGV1</accession>
<dbReference type="InterPro" id="IPR021054">
    <property type="entry name" value="Cell_wall_mannoprotein_1"/>
</dbReference>
<dbReference type="Gene3D" id="1.20.1280.140">
    <property type="match status" value="1"/>
</dbReference>
<dbReference type="PANTHER" id="PTHR38123:SF1">
    <property type="entry name" value="HYDROPHOBIC SURFACE BINDING PROTEIN"/>
    <property type="match status" value="1"/>
</dbReference>
<feature type="chain" id="PRO_5043519022" description="Cell wall galactomannoprotein" evidence="1">
    <location>
        <begin position="26"/>
        <end position="192"/>
    </location>
</feature>
<proteinExistence type="predicted"/>
<gene>
    <name evidence="2" type="ORF">QBC42DRAFT_348821</name>
</gene>
<evidence type="ECO:0000256" key="1">
    <source>
        <dbReference type="SAM" id="SignalP"/>
    </source>
</evidence>
<dbReference type="Pfam" id="PF12296">
    <property type="entry name" value="HsbA"/>
    <property type="match status" value="1"/>
</dbReference>
<evidence type="ECO:0000313" key="2">
    <source>
        <dbReference type="EMBL" id="KAK4459419.1"/>
    </source>
</evidence>
<keyword evidence="1" id="KW-0732">Signal</keyword>
<organism evidence="2 3">
    <name type="scientific">Cladorrhinum samala</name>
    <dbReference type="NCBI Taxonomy" id="585594"/>
    <lineage>
        <taxon>Eukaryota</taxon>
        <taxon>Fungi</taxon>
        <taxon>Dikarya</taxon>
        <taxon>Ascomycota</taxon>
        <taxon>Pezizomycotina</taxon>
        <taxon>Sordariomycetes</taxon>
        <taxon>Sordariomycetidae</taxon>
        <taxon>Sordariales</taxon>
        <taxon>Podosporaceae</taxon>
        <taxon>Cladorrhinum</taxon>
    </lineage>
</organism>
<keyword evidence="3" id="KW-1185">Reference proteome</keyword>
<dbReference type="Proteomes" id="UP001321749">
    <property type="component" value="Unassembled WGS sequence"/>
</dbReference>
<feature type="signal peptide" evidence="1">
    <location>
        <begin position="1"/>
        <end position="25"/>
    </location>
</feature>
<reference evidence="2" key="2">
    <citation type="submission" date="2023-06" db="EMBL/GenBank/DDBJ databases">
        <authorList>
            <consortium name="Lawrence Berkeley National Laboratory"/>
            <person name="Mondo S.J."/>
            <person name="Hensen N."/>
            <person name="Bonometti L."/>
            <person name="Westerberg I."/>
            <person name="Brannstrom I.O."/>
            <person name="Guillou S."/>
            <person name="Cros-Aarteil S."/>
            <person name="Calhoun S."/>
            <person name="Haridas S."/>
            <person name="Kuo A."/>
            <person name="Pangilinan J."/>
            <person name="Riley R."/>
            <person name="Labutti K."/>
            <person name="Andreopoulos B."/>
            <person name="Lipzen A."/>
            <person name="Chen C."/>
            <person name="Yanf M."/>
            <person name="Daum C."/>
            <person name="Ng V."/>
            <person name="Clum A."/>
            <person name="Steindorff A."/>
            <person name="Ohm R."/>
            <person name="Martin F."/>
            <person name="Silar P."/>
            <person name="Natvig D."/>
            <person name="Lalanne C."/>
            <person name="Gautier V."/>
            <person name="Ament-Velasquez S.L."/>
            <person name="Kruys A."/>
            <person name="Hutchinson M.I."/>
            <person name="Powell A.J."/>
            <person name="Barry K."/>
            <person name="Miller A.N."/>
            <person name="Grigoriev I.V."/>
            <person name="Debuchy R."/>
            <person name="Gladieux P."/>
            <person name="Thoren M.H."/>
            <person name="Johannesson H."/>
        </authorList>
    </citation>
    <scope>NUCLEOTIDE SEQUENCE</scope>
    <source>
        <strain evidence="2">PSN324</strain>
    </source>
</reference>
<name>A0AAV9HGV1_9PEZI</name>
<evidence type="ECO:0000313" key="3">
    <source>
        <dbReference type="Proteomes" id="UP001321749"/>
    </source>
</evidence>
<sequence length="192" mass="20341">MKSNFLTTTLPLLFLLSPLSSLASASSASTISTALNKVQQSTSKLGDSITSWNGKPLSLLLPGPQNNKNPILVAAVSLLAQVEKATKTARDSGPVPDLEGALQVAQATTDLVGAVNVTLEAIIRAKPKFDRTLLTPLILIDLGLQRKATAGLSQEVVNKIPPELQDTARELVKPVDEGFALAIRVFHQPPSF</sequence>
<dbReference type="PANTHER" id="PTHR38123">
    <property type="entry name" value="CELL WALL SERINE-THREONINE-RICH GALACTOMANNOPROTEIN MP1 (AFU_ORTHOLOGUE AFUA_4G03240)"/>
    <property type="match status" value="1"/>
</dbReference>
<dbReference type="EMBL" id="MU865037">
    <property type="protein sequence ID" value="KAK4459419.1"/>
    <property type="molecule type" value="Genomic_DNA"/>
</dbReference>
<dbReference type="GO" id="GO:0005576">
    <property type="term" value="C:extracellular region"/>
    <property type="evidence" value="ECO:0007669"/>
    <property type="project" value="TreeGrafter"/>
</dbReference>
<comment type="caution">
    <text evidence="2">The sequence shown here is derived from an EMBL/GenBank/DDBJ whole genome shotgun (WGS) entry which is preliminary data.</text>
</comment>
<dbReference type="AlphaFoldDB" id="A0AAV9HGV1"/>